<dbReference type="AlphaFoldDB" id="A0AAW6LZH5"/>
<organism evidence="3 4">
    <name type="scientific">Bacteroides cellulosilyticus</name>
    <dbReference type="NCBI Taxonomy" id="246787"/>
    <lineage>
        <taxon>Bacteria</taxon>
        <taxon>Pseudomonadati</taxon>
        <taxon>Bacteroidota</taxon>
        <taxon>Bacteroidia</taxon>
        <taxon>Bacteroidales</taxon>
        <taxon>Bacteroidaceae</taxon>
        <taxon>Bacteroides</taxon>
    </lineage>
</organism>
<evidence type="ECO:0000259" key="2">
    <source>
        <dbReference type="Pfam" id="PF23988"/>
    </source>
</evidence>
<dbReference type="InterPro" id="IPR055733">
    <property type="entry name" value="DUF7309"/>
</dbReference>
<dbReference type="Pfam" id="PF23988">
    <property type="entry name" value="DUF7309"/>
    <property type="match status" value="1"/>
</dbReference>
<comment type="caution">
    <text evidence="3">The sequence shown here is derived from an EMBL/GenBank/DDBJ whole genome shotgun (WGS) entry which is preliminary data.</text>
</comment>
<dbReference type="RefSeq" id="WP_149934502.1">
    <property type="nucleotide sequence ID" value="NZ_CAXKYC010000020.1"/>
</dbReference>
<dbReference type="Proteomes" id="UP001221924">
    <property type="component" value="Unassembled WGS sequence"/>
</dbReference>
<evidence type="ECO:0008006" key="5">
    <source>
        <dbReference type="Google" id="ProtNLM"/>
    </source>
</evidence>
<gene>
    <name evidence="3" type="ORF">PZH42_13095</name>
</gene>
<evidence type="ECO:0000313" key="4">
    <source>
        <dbReference type="Proteomes" id="UP001221924"/>
    </source>
</evidence>
<dbReference type="Pfam" id="PF22007">
    <property type="entry name" value="DUF6930"/>
    <property type="match status" value="1"/>
</dbReference>
<reference evidence="3" key="1">
    <citation type="submission" date="2023-03" db="EMBL/GenBank/DDBJ databases">
        <title>DFI Biobank Strains.</title>
        <authorList>
            <person name="Mostad J."/>
            <person name="Paddock L."/>
            <person name="Medina S."/>
            <person name="Waligurski E."/>
            <person name="Barat B."/>
            <person name="Smith R."/>
            <person name="Burgo V."/>
            <person name="Metcalfe C."/>
            <person name="Woodson C."/>
            <person name="Sundararajan A."/>
            <person name="Ramaswamy R."/>
            <person name="Lin H."/>
            <person name="Pamer E.G."/>
        </authorList>
    </citation>
    <scope>NUCLEOTIDE SEQUENCE</scope>
    <source>
        <strain evidence="3">DFI.9.5</strain>
    </source>
</reference>
<dbReference type="EMBL" id="JARFID010000011">
    <property type="protein sequence ID" value="MDE8695040.1"/>
    <property type="molecule type" value="Genomic_DNA"/>
</dbReference>
<evidence type="ECO:0000259" key="1">
    <source>
        <dbReference type="Pfam" id="PF22007"/>
    </source>
</evidence>
<sequence length="351" mass="39560">MILVDDMLAVAFQYRDTELWKELTDSDVFAFRLSDGETGYCCVMGNAGEHLALGFYRGRKGFTTYLKTISSGNAHLSEIEMFEMTTTFDCINCDFMQASDMDVKTKKIIRNYADAHKLKIRRSKGWPDFTRHQPGKMQYGITCMEDARDIVEALRAAIAVAVKVTTSDFVKLGFDVNGNYPTAKGGKSVPYLIPNSDGTYEWNITQLPAFLPDECIAPKFANDILAGEMKKLPVSGTLQMKYLHMPTPIDADEDEAPYLPTVLLCLDTANELVFPILTQNALNNNPEELLLKLVNVLREQGNKPHAIEVEDNKTEFLLKDFCSRCGIRLSRKKELPEIGDACFFLFSNFMM</sequence>
<accession>A0AAW6LZH5</accession>
<feature type="domain" description="DUF6930" evidence="1">
    <location>
        <begin position="229"/>
        <end position="341"/>
    </location>
</feature>
<protein>
    <recommendedName>
        <fullName evidence="5">Integrase catalytic domain-containing protein</fullName>
    </recommendedName>
</protein>
<name>A0AAW6LZH5_9BACE</name>
<feature type="domain" description="DUF7309" evidence="2">
    <location>
        <begin position="7"/>
        <end position="167"/>
    </location>
</feature>
<proteinExistence type="predicted"/>
<evidence type="ECO:0000313" key="3">
    <source>
        <dbReference type="EMBL" id="MDE8695040.1"/>
    </source>
</evidence>
<dbReference type="InterPro" id="IPR054216">
    <property type="entry name" value="DUF6930"/>
</dbReference>